<reference evidence="2" key="1">
    <citation type="submission" date="2021-02" db="EMBL/GenBank/DDBJ databases">
        <authorList>
            <person name="Nowell W R."/>
        </authorList>
    </citation>
    <scope>NUCLEOTIDE SEQUENCE</scope>
</reference>
<keyword evidence="1" id="KW-1133">Transmembrane helix</keyword>
<comment type="caution">
    <text evidence="2">The sequence shown here is derived from an EMBL/GenBank/DDBJ whole genome shotgun (WGS) entry which is preliminary data.</text>
</comment>
<keyword evidence="1" id="KW-0812">Transmembrane</keyword>
<feature type="transmembrane region" description="Helical" evidence="1">
    <location>
        <begin position="79"/>
        <end position="97"/>
    </location>
</feature>
<feature type="transmembrane region" description="Helical" evidence="1">
    <location>
        <begin position="12"/>
        <end position="30"/>
    </location>
</feature>
<dbReference type="AlphaFoldDB" id="A0A814GEH9"/>
<dbReference type="EMBL" id="CAJNOJ010000060">
    <property type="protein sequence ID" value="CAF0995265.1"/>
    <property type="molecule type" value="Genomic_DNA"/>
</dbReference>
<keyword evidence="1" id="KW-0472">Membrane</keyword>
<dbReference type="Proteomes" id="UP000663852">
    <property type="component" value="Unassembled WGS sequence"/>
</dbReference>
<evidence type="ECO:0000313" key="3">
    <source>
        <dbReference type="Proteomes" id="UP000663852"/>
    </source>
</evidence>
<name>A0A814GEH9_ADIRI</name>
<evidence type="ECO:0000256" key="1">
    <source>
        <dbReference type="SAM" id="Phobius"/>
    </source>
</evidence>
<organism evidence="2 3">
    <name type="scientific">Adineta ricciae</name>
    <name type="common">Rotifer</name>
    <dbReference type="NCBI Taxonomy" id="249248"/>
    <lineage>
        <taxon>Eukaryota</taxon>
        <taxon>Metazoa</taxon>
        <taxon>Spiralia</taxon>
        <taxon>Gnathifera</taxon>
        <taxon>Rotifera</taxon>
        <taxon>Eurotatoria</taxon>
        <taxon>Bdelloidea</taxon>
        <taxon>Adinetida</taxon>
        <taxon>Adinetidae</taxon>
        <taxon>Adineta</taxon>
    </lineage>
</organism>
<feature type="transmembrane region" description="Helical" evidence="1">
    <location>
        <begin position="50"/>
        <end position="72"/>
    </location>
</feature>
<protein>
    <submittedName>
        <fullName evidence="2">Uncharacterized protein</fullName>
    </submittedName>
</protein>
<proteinExistence type="predicted"/>
<dbReference type="OrthoDB" id="10028966at2759"/>
<accession>A0A814GEH9</accession>
<gene>
    <name evidence="2" type="ORF">EDS130_LOCUS14601</name>
</gene>
<evidence type="ECO:0000313" key="2">
    <source>
        <dbReference type="EMBL" id="CAF0995265.1"/>
    </source>
</evidence>
<feature type="transmembrane region" description="Helical" evidence="1">
    <location>
        <begin position="141"/>
        <end position="159"/>
    </location>
</feature>
<sequence length="183" mass="21418">MSRNHPFPPKVNNLRVLLNCFYAYLISSTFQYTKQVLFHSSDSIYLKIYLFTRSLISTVCICLYSILIIYSLWLESVRILSISLLLLSILFVARFIFDLYYYNLDNYTPAQFMNINATQINSTLIQSKQLQEEITDLTMELITNLTGVLLTMFIVIRMLKSKRARKQMEVEALGIDPLRRMTV</sequence>